<evidence type="ECO:0000313" key="1">
    <source>
        <dbReference type="EMBL" id="KAF4028883.1"/>
    </source>
</evidence>
<protein>
    <submittedName>
        <fullName evidence="1">Uncharacterized protein</fullName>
    </submittedName>
</protein>
<proteinExistence type="predicted"/>
<dbReference type="EMBL" id="WSZM01000939">
    <property type="protein sequence ID" value="KAF4028883.1"/>
    <property type="molecule type" value="Genomic_DNA"/>
</dbReference>
<reference evidence="1" key="1">
    <citation type="submission" date="2020-04" db="EMBL/GenBank/DDBJ databases">
        <title>Hybrid Assembly of Korean Phytophthora infestans isolates.</title>
        <authorList>
            <person name="Prokchorchik M."/>
            <person name="Lee Y."/>
            <person name="Seo J."/>
            <person name="Cho J.-H."/>
            <person name="Park Y.-E."/>
            <person name="Jang D.-C."/>
            <person name="Im J.-S."/>
            <person name="Choi J.-G."/>
            <person name="Park H.-J."/>
            <person name="Lee G.-B."/>
            <person name="Lee Y.-G."/>
            <person name="Hong S.-Y."/>
            <person name="Cho K."/>
            <person name="Sohn K.H."/>
        </authorList>
    </citation>
    <scope>NUCLEOTIDE SEQUENCE</scope>
    <source>
        <strain evidence="1">KR_1_A1</strain>
    </source>
</reference>
<evidence type="ECO:0000313" key="2">
    <source>
        <dbReference type="Proteomes" id="UP000602510"/>
    </source>
</evidence>
<keyword evidence="2" id="KW-1185">Reference proteome</keyword>
<name>A0A833S796_PHYIN</name>
<sequence>MARIWLRLVDRNGERLEEVWVNLSADIIVANLHDALTKSTKLISCDREGAIASDLEVYEWCGDNPLDANVEIGTMGNSLDRALLATKPKVWLRLVDPTGKQVNKGWVN</sequence>
<comment type="caution">
    <text evidence="1">The sequence shown here is derived from an EMBL/GenBank/DDBJ whole genome shotgun (WGS) entry which is preliminary data.</text>
</comment>
<dbReference type="AlphaFoldDB" id="A0A833S796"/>
<organism evidence="1 2">
    <name type="scientific">Phytophthora infestans</name>
    <name type="common">Potato late blight agent</name>
    <name type="synonym">Botrytis infestans</name>
    <dbReference type="NCBI Taxonomy" id="4787"/>
    <lineage>
        <taxon>Eukaryota</taxon>
        <taxon>Sar</taxon>
        <taxon>Stramenopiles</taxon>
        <taxon>Oomycota</taxon>
        <taxon>Peronosporomycetes</taxon>
        <taxon>Peronosporales</taxon>
        <taxon>Peronosporaceae</taxon>
        <taxon>Phytophthora</taxon>
    </lineage>
</organism>
<accession>A0A833S796</accession>
<dbReference type="Proteomes" id="UP000602510">
    <property type="component" value="Unassembled WGS sequence"/>
</dbReference>
<gene>
    <name evidence="1" type="ORF">GN244_ATG19417</name>
</gene>